<evidence type="ECO:0000256" key="1">
    <source>
        <dbReference type="PROSITE-ProRule" id="PRU00176"/>
    </source>
</evidence>
<dbReference type="SMART" id="SM00360">
    <property type="entry name" value="RRM"/>
    <property type="match status" value="1"/>
</dbReference>
<sequence>MPVEKRVFVGNLRKNTSECIEQLYDRFAQFGRCIEPHFECHPTFAYLTMEFDDEQQYQKLKRSFNNVMYMGNMLRVDVAKKPWQQRWEEDRNDLLTEQRKQQELLKRQWEHHKKLENIRRSWVDRKELLAGRERKTPRKKLHLKSITFRVNVNGNLKIYKCYKNKLWGYERNKALRDLVNRFTNGYWRDGSGHVVDRLDYSRTRKPLRFENQKGDSVTVETGADEVPDEEQEGFQEEQTKNLNVLENILGSFDFDKPIGLEEDNEYAGANYEIEALYSDTQGGALHAPDALDSKDDPSVERDAEVESEEEFIPKFVQEEQPAATQGTISNTETLRGLFEGQSQEESAFKLIEVSDDDINYDVDVAVADAVEAPAAAEQVQVLPTELPKGRQLGLFFPHFESPFLVAQTQLNKIRTPAEASNRFAGWEDMFWENRAVWTREQKLRHREALRQSRKRNQKLSRKNLI</sequence>
<dbReference type="InterPro" id="IPR035979">
    <property type="entry name" value="RBD_domain_sf"/>
</dbReference>
<dbReference type="STRING" id="284811.Q74Z10"/>
<keyword evidence="1" id="KW-0694">RNA-binding</keyword>
<organism evidence="3 4">
    <name type="scientific">Eremothecium gossypii (strain ATCC 10895 / CBS 109.51 / FGSC 9923 / NRRL Y-1056)</name>
    <name type="common">Yeast</name>
    <name type="synonym">Ashbya gossypii</name>
    <dbReference type="NCBI Taxonomy" id="284811"/>
    <lineage>
        <taxon>Eukaryota</taxon>
        <taxon>Fungi</taxon>
        <taxon>Dikarya</taxon>
        <taxon>Ascomycota</taxon>
        <taxon>Saccharomycotina</taxon>
        <taxon>Saccharomycetes</taxon>
        <taxon>Saccharomycetales</taxon>
        <taxon>Saccharomycetaceae</taxon>
        <taxon>Eremothecium</taxon>
    </lineage>
</organism>
<dbReference type="InterPro" id="IPR000504">
    <property type="entry name" value="RRM_dom"/>
</dbReference>
<dbReference type="OMA" id="TKLWGYE"/>
<feature type="domain" description="RRM" evidence="2">
    <location>
        <begin position="5"/>
        <end position="81"/>
    </location>
</feature>
<evidence type="ECO:0000313" key="4">
    <source>
        <dbReference type="Proteomes" id="UP000000591"/>
    </source>
</evidence>
<protein>
    <submittedName>
        <fullName evidence="3">AGR397Cp</fullName>
    </submittedName>
</protein>
<reference evidence="4" key="2">
    <citation type="journal article" date="2013" name="G3 (Bethesda)">
        <title>Genomes of Ashbya fungi isolated from insects reveal four mating-type loci, numerous translocations, lack of transposons, and distinct gene duplications.</title>
        <authorList>
            <person name="Dietrich F.S."/>
            <person name="Voegeli S."/>
            <person name="Kuo S."/>
            <person name="Philippsen P."/>
        </authorList>
    </citation>
    <scope>GENOME REANNOTATION</scope>
    <source>
        <strain evidence="4">ATCC 10895 / CBS 109.51 / FGSC 9923 / NRRL Y-1056</strain>
    </source>
</reference>
<dbReference type="EMBL" id="AE016820">
    <property type="protein sequence ID" value="AAS54887.2"/>
    <property type="molecule type" value="Genomic_DNA"/>
</dbReference>
<dbReference type="GeneID" id="4623367"/>
<dbReference type="Gene3D" id="3.30.70.330">
    <property type="match status" value="1"/>
</dbReference>
<dbReference type="InParanoid" id="Q74Z10"/>
<dbReference type="SUPFAM" id="SSF54928">
    <property type="entry name" value="RNA-binding domain, RBD"/>
    <property type="match status" value="1"/>
</dbReference>
<dbReference type="FunCoup" id="Q74Z10">
    <property type="interactions" value="191"/>
</dbReference>
<dbReference type="eggNOG" id="ENOG502QQ4K">
    <property type="taxonomic scope" value="Eukaryota"/>
</dbReference>
<keyword evidence="4" id="KW-1185">Reference proteome</keyword>
<dbReference type="Proteomes" id="UP000000591">
    <property type="component" value="Chromosome VII"/>
</dbReference>
<dbReference type="PROSITE" id="PS50102">
    <property type="entry name" value="RRM"/>
    <property type="match status" value="1"/>
</dbReference>
<dbReference type="KEGG" id="ago:AGOS_AGR397C"/>
<dbReference type="HOGENOM" id="CLU_020873_1_0_1"/>
<dbReference type="RefSeq" id="NP_987063.2">
    <property type="nucleotide sequence ID" value="NM_212125.2"/>
</dbReference>
<reference evidence="3 4" key="1">
    <citation type="journal article" date="2004" name="Science">
        <title>The Ashbya gossypii genome as a tool for mapping the ancient Saccharomyces cerevisiae genome.</title>
        <authorList>
            <person name="Dietrich F.S."/>
            <person name="Voegeli S."/>
            <person name="Brachat S."/>
            <person name="Lerch A."/>
            <person name="Gates K."/>
            <person name="Steiner S."/>
            <person name="Mohr C."/>
            <person name="Pohlmann R."/>
            <person name="Luedi P."/>
            <person name="Choi S."/>
            <person name="Wing R.A."/>
            <person name="Flavier A."/>
            <person name="Gaffney T.D."/>
            <person name="Philippsen P."/>
        </authorList>
    </citation>
    <scope>NUCLEOTIDE SEQUENCE [LARGE SCALE GENOMIC DNA]</scope>
    <source>
        <strain evidence="4">ATCC 10895 / CBS 109.51 / FGSC 9923 / NRRL Y-1056</strain>
    </source>
</reference>
<name>Q74Z10_EREGS</name>
<dbReference type="InterPro" id="IPR012677">
    <property type="entry name" value="Nucleotide-bd_a/b_plait_sf"/>
</dbReference>
<dbReference type="GO" id="GO:0003723">
    <property type="term" value="F:RNA binding"/>
    <property type="evidence" value="ECO:0007669"/>
    <property type="project" value="UniProtKB-UniRule"/>
</dbReference>
<dbReference type="AlphaFoldDB" id="Q74Z10"/>
<evidence type="ECO:0000313" key="3">
    <source>
        <dbReference type="EMBL" id="AAS54887.2"/>
    </source>
</evidence>
<evidence type="ECO:0000259" key="2">
    <source>
        <dbReference type="PROSITE" id="PS50102"/>
    </source>
</evidence>
<dbReference type="OrthoDB" id="21643at2759"/>
<gene>
    <name evidence="3" type="ORF">AGOS_AGR397C</name>
</gene>
<accession>Q74Z10</accession>
<proteinExistence type="predicted"/>